<dbReference type="GO" id="GO:0034647">
    <property type="term" value="F:histone H3K4me/H3K4me2/H3K4me3 demethylase activity"/>
    <property type="evidence" value="ECO:0007669"/>
    <property type="project" value="TreeGrafter"/>
</dbReference>
<organism evidence="5 6">
    <name type="scientific">Colletotrichum spaethianum</name>
    <dbReference type="NCBI Taxonomy" id="700344"/>
    <lineage>
        <taxon>Eukaryota</taxon>
        <taxon>Fungi</taxon>
        <taxon>Dikarya</taxon>
        <taxon>Ascomycota</taxon>
        <taxon>Pezizomycotina</taxon>
        <taxon>Sordariomycetes</taxon>
        <taxon>Hypocreomycetidae</taxon>
        <taxon>Glomerellales</taxon>
        <taxon>Glomerellaceae</taxon>
        <taxon>Colletotrichum</taxon>
        <taxon>Colletotrichum spaethianum species complex</taxon>
    </lineage>
</organism>
<dbReference type="GeneID" id="73322228"/>
<dbReference type="Gene3D" id="2.60.120.650">
    <property type="entry name" value="Cupin"/>
    <property type="match status" value="1"/>
</dbReference>
<reference evidence="5 6" key="1">
    <citation type="submission" date="2022-03" db="EMBL/GenBank/DDBJ databases">
        <title>Genome data of Colletotrichum spp.</title>
        <authorList>
            <person name="Utami Y.D."/>
            <person name="Hiruma K."/>
        </authorList>
    </citation>
    <scope>NUCLEOTIDE SEQUENCE [LARGE SCALE GENOMIC DNA]</scope>
    <source>
        <strain evidence="5 6">MAFF 239500</strain>
    </source>
</reference>
<evidence type="ECO:0000313" key="5">
    <source>
        <dbReference type="EMBL" id="GKT41245.1"/>
    </source>
</evidence>
<feature type="region of interest" description="Disordered" evidence="3">
    <location>
        <begin position="1"/>
        <end position="104"/>
    </location>
</feature>
<keyword evidence="6" id="KW-1185">Reference proteome</keyword>
<evidence type="ECO:0000313" key="6">
    <source>
        <dbReference type="Proteomes" id="UP001055115"/>
    </source>
</evidence>
<dbReference type="Pfam" id="PF02375">
    <property type="entry name" value="JmjN"/>
    <property type="match status" value="1"/>
</dbReference>
<keyword evidence="2" id="KW-0408">Iron</keyword>
<feature type="compositionally biased region" description="Polar residues" evidence="3">
    <location>
        <begin position="33"/>
        <end position="67"/>
    </location>
</feature>
<name>A0AA37L886_9PEZI</name>
<sequence length="155" mass="16473">MVSAPTTGGTAAANGNGSANASSRASPAVGAPNTASAKSKAAQVNSNGYHPTNPQVPLSSMRSTPLDLTSVERRGQATAIKEPVKKKSRPHGLEDAPTYCPTDEEWKDPMEYIKKISPEAKNYGLCKIIPPDSWNPDFAIDTEVGLNVTPKERRL</sequence>
<keyword evidence="1" id="KW-0479">Metal-binding</keyword>
<comment type="caution">
    <text evidence="5">The sequence shown here is derived from an EMBL/GenBank/DDBJ whole genome shotgun (WGS) entry which is preliminary data.</text>
</comment>
<dbReference type="GO" id="GO:0046872">
    <property type="term" value="F:metal ion binding"/>
    <property type="evidence" value="ECO:0007669"/>
    <property type="project" value="UniProtKB-KW"/>
</dbReference>
<dbReference type="EMBL" id="BQXU01000002">
    <property type="protein sequence ID" value="GKT41245.1"/>
    <property type="molecule type" value="Genomic_DNA"/>
</dbReference>
<dbReference type="GO" id="GO:0000785">
    <property type="term" value="C:chromatin"/>
    <property type="evidence" value="ECO:0007669"/>
    <property type="project" value="TreeGrafter"/>
</dbReference>
<evidence type="ECO:0000256" key="2">
    <source>
        <dbReference type="ARBA" id="ARBA00023004"/>
    </source>
</evidence>
<proteinExistence type="predicted"/>
<dbReference type="PROSITE" id="PS51183">
    <property type="entry name" value="JMJN"/>
    <property type="match status" value="1"/>
</dbReference>
<protein>
    <submittedName>
        <fullName evidence="5">Lysine-specific demethylase rbr-2</fullName>
    </submittedName>
</protein>
<dbReference type="PANTHER" id="PTHR10694">
    <property type="entry name" value="LYSINE-SPECIFIC DEMETHYLASE"/>
    <property type="match status" value="1"/>
</dbReference>
<dbReference type="InterPro" id="IPR003349">
    <property type="entry name" value="JmjN"/>
</dbReference>
<dbReference type="AlphaFoldDB" id="A0AA37L886"/>
<gene>
    <name evidence="5" type="ORF">ColSpa_01426</name>
</gene>
<evidence type="ECO:0000259" key="4">
    <source>
        <dbReference type="PROSITE" id="PS51183"/>
    </source>
</evidence>
<dbReference type="SMART" id="SM00545">
    <property type="entry name" value="JmjN"/>
    <property type="match status" value="1"/>
</dbReference>
<dbReference type="Proteomes" id="UP001055115">
    <property type="component" value="Unassembled WGS sequence"/>
</dbReference>
<dbReference type="PANTHER" id="PTHR10694:SF33">
    <property type="entry name" value="LYSINE-SPECIFIC DEMETHYLASE 5"/>
    <property type="match status" value="1"/>
</dbReference>
<accession>A0AA37L886</accession>
<dbReference type="GO" id="GO:0006355">
    <property type="term" value="P:regulation of DNA-templated transcription"/>
    <property type="evidence" value="ECO:0007669"/>
    <property type="project" value="TreeGrafter"/>
</dbReference>
<feature type="compositionally biased region" description="Low complexity" evidence="3">
    <location>
        <begin position="1"/>
        <end position="28"/>
    </location>
</feature>
<evidence type="ECO:0000256" key="1">
    <source>
        <dbReference type="ARBA" id="ARBA00022723"/>
    </source>
</evidence>
<dbReference type="GO" id="GO:0005634">
    <property type="term" value="C:nucleus"/>
    <property type="evidence" value="ECO:0007669"/>
    <property type="project" value="TreeGrafter"/>
</dbReference>
<evidence type="ECO:0000256" key="3">
    <source>
        <dbReference type="SAM" id="MobiDB-lite"/>
    </source>
</evidence>
<dbReference type="RefSeq" id="XP_049123595.1">
    <property type="nucleotide sequence ID" value="XM_049267638.1"/>
</dbReference>
<feature type="domain" description="JmjN" evidence="4">
    <location>
        <begin position="96"/>
        <end position="137"/>
    </location>
</feature>